<sequence length="99" mass="10840">MILLIIDAAIALGTRHRGSNAGAAAFSQVDVPYFRCSRIPQGLNMSRHQSLRGGRLRCTENLLNDLRTGRPTWDREWLAQVAARLDPGQRQSISGGAIA</sequence>
<dbReference type="AlphaFoldDB" id="A0A849BV81"/>
<reference evidence="1 2" key="1">
    <citation type="submission" date="2020-05" db="EMBL/GenBank/DDBJ databases">
        <title>MicrobeNet Type strains.</title>
        <authorList>
            <person name="Nicholson A.C."/>
        </authorList>
    </citation>
    <scope>NUCLEOTIDE SEQUENCE [LARGE SCALE GENOMIC DNA]</scope>
    <source>
        <strain evidence="1 2">JCM 3224</strain>
    </source>
</reference>
<organism evidence="1 2">
    <name type="scientific">Nocardia uniformis</name>
    <dbReference type="NCBI Taxonomy" id="53432"/>
    <lineage>
        <taxon>Bacteria</taxon>
        <taxon>Bacillati</taxon>
        <taxon>Actinomycetota</taxon>
        <taxon>Actinomycetes</taxon>
        <taxon>Mycobacteriales</taxon>
        <taxon>Nocardiaceae</taxon>
        <taxon>Nocardia</taxon>
    </lineage>
</organism>
<accession>A0A849BV81</accession>
<gene>
    <name evidence="1" type="ORF">HLB23_02870</name>
</gene>
<dbReference type="Proteomes" id="UP000586827">
    <property type="component" value="Unassembled WGS sequence"/>
</dbReference>
<keyword evidence="2" id="KW-1185">Reference proteome</keyword>
<protein>
    <submittedName>
        <fullName evidence="1">Uncharacterized protein</fullName>
    </submittedName>
</protein>
<proteinExistence type="predicted"/>
<evidence type="ECO:0000313" key="2">
    <source>
        <dbReference type="Proteomes" id="UP000586827"/>
    </source>
</evidence>
<name>A0A849BV81_9NOCA</name>
<comment type="caution">
    <text evidence="1">The sequence shown here is derived from an EMBL/GenBank/DDBJ whole genome shotgun (WGS) entry which is preliminary data.</text>
</comment>
<dbReference type="RefSeq" id="WP_067527594.1">
    <property type="nucleotide sequence ID" value="NZ_JABELX010000001.1"/>
</dbReference>
<evidence type="ECO:0000313" key="1">
    <source>
        <dbReference type="EMBL" id="NNH68826.1"/>
    </source>
</evidence>
<dbReference type="EMBL" id="JABELX010000001">
    <property type="protein sequence ID" value="NNH68826.1"/>
    <property type="molecule type" value="Genomic_DNA"/>
</dbReference>